<dbReference type="SMART" id="SM00248">
    <property type="entry name" value="ANK"/>
    <property type="match status" value="10"/>
</dbReference>
<dbReference type="PROSITE" id="PS50088">
    <property type="entry name" value="ANK_REPEAT"/>
    <property type="match status" value="9"/>
</dbReference>
<feature type="compositionally biased region" description="Polar residues" evidence="6">
    <location>
        <begin position="1720"/>
        <end position="1744"/>
    </location>
</feature>
<feature type="repeat" description="ANK" evidence="4">
    <location>
        <begin position="350"/>
        <end position="382"/>
    </location>
</feature>
<dbReference type="FunFam" id="1.25.40.20:FF:000028">
    <property type="entry name" value="ankyrin repeat domain-containing protein 17 isoform X1"/>
    <property type="match status" value="1"/>
</dbReference>
<feature type="compositionally biased region" description="Basic and acidic residues" evidence="6">
    <location>
        <begin position="889"/>
        <end position="900"/>
    </location>
</feature>
<feature type="compositionally biased region" description="Acidic residues" evidence="6">
    <location>
        <begin position="652"/>
        <end position="670"/>
    </location>
</feature>
<dbReference type="SMART" id="SM00322">
    <property type="entry name" value="KH"/>
    <property type="match status" value="1"/>
</dbReference>
<evidence type="ECO:0000256" key="4">
    <source>
        <dbReference type="PROSITE-ProRule" id="PRU00023"/>
    </source>
</evidence>
<feature type="repeat" description="ANK" evidence="4">
    <location>
        <begin position="417"/>
        <end position="449"/>
    </location>
</feature>
<dbReference type="PROSITE" id="PS50297">
    <property type="entry name" value="ANK_REP_REGION"/>
    <property type="match status" value="8"/>
</dbReference>
<feature type="compositionally biased region" description="Polar residues" evidence="6">
    <location>
        <begin position="685"/>
        <end position="705"/>
    </location>
</feature>
<accession>A0A1A9WY66</accession>
<evidence type="ECO:0000256" key="5">
    <source>
        <dbReference type="PROSITE-ProRule" id="PRU00117"/>
    </source>
</evidence>
<reference evidence="8" key="2">
    <citation type="submission" date="2020-05" db="UniProtKB">
        <authorList>
            <consortium name="EnsemblMetazoa"/>
        </authorList>
    </citation>
    <scope>IDENTIFICATION</scope>
    <source>
        <strain evidence="8">IAEA</strain>
    </source>
</reference>
<feature type="compositionally biased region" description="Polar residues" evidence="6">
    <location>
        <begin position="1762"/>
        <end position="1772"/>
    </location>
</feature>
<feature type="repeat" description="ANK" evidence="4">
    <location>
        <begin position="384"/>
        <end position="416"/>
    </location>
</feature>
<dbReference type="SUPFAM" id="SSF48403">
    <property type="entry name" value="Ankyrin repeat"/>
    <property type="match status" value="1"/>
</dbReference>
<feature type="domain" description="K Homology" evidence="7">
    <location>
        <begin position="976"/>
        <end position="1046"/>
    </location>
</feature>
<feature type="compositionally biased region" description="Low complexity" evidence="6">
    <location>
        <begin position="1247"/>
        <end position="1259"/>
    </location>
</feature>
<feature type="region of interest" description="Disordered" evidence="6">
    <location>
        <begin position="1480"/>
        <end position="1514"/>
    </location>
</feature>
<dbReference type="InterPro" id="IPR051631">
    <property type="entry name" value="Ankyrin-KH/SAM_domain"/>
</dbReference>
<evidence type="ECO:0000313" key="8">
    <source>
        <dbReference type="EnsemblMetazoa" id="GBRI036969-PA"/>
    </source>
</evidence>
<feature type="compositionally biased region" description="Low complexity" evidence="6">
    <location>
        <begin position="1627"/>
        <end position="1638"/>
    </location>
</feature>
<dbReference type="FunFam" id="1.25.40.20:FF:000041">
    <property type="entry name" value="ankyrin repeat and KH domain-containing protein 1 isoform X1"/>
    <property type="match status" value="1"/>
</dbReference>
<feature type="compositionally biased region" description="Basic and acidic residues" evidence="6">
    <location>
        <begin position="159"/>
        <end position="168"/>
    </location>
</feature>
<keyword evidence="2 4" id="KW-0040">ANK repeat</keyword>
<feature type="compositionally biased region" description="Low complexity" evidence="6">
    <location>
        <begin position="757"/>
        <end position="766"/>
    </location>
</feature>
<feature type="compositionally biased region" description="Low complexity" evidence="6">
    <location>
        <begin position="1561"/>
        <end position="1578"/>
    </location>
</feature>
<dbReference type="Pfam" id="PF12796">
    <property type="entry name" value="Ank_2"/>
    <property type="match status" value="4"/>
</dbReference>
<dbReference type="InterPro" id="IPR002110">
    <property type="entry name" value="Ankyrin_rpt"/>
</dbReference>
<dbReference type="EnsemblMetazoa" id="GBRI036969-RA">
    <property type="protein sequence ID" value="GBRI036969-PA"/>
    <property type="gene ID" value="GBRI036969"/>
</dbReference>
<feature type="region of interest" description="Disordered" evidence="6">
    <location>
        <begin position="1247"/>
        <end position="1294"/>
    </location>
</feature>
<feature type="repeat" description="ANK" evidence="4">
    <location>
        <begin position="485"/>
        <end position="517"/>
    </location>
</feature>
<feature type="compositionally biased region" description="Low complexity" evidence="6">
    <location>
        <begin position="1100"/>
        <end position="1151"/>
    </location>
</feature>
<dbReference type="PRINTS" id="PR01415">
    <property type="entry name" value="ANKYRIN"/>
</dbReference>
<dbReference type="PROSITE" id="PS50084">
    <property type="entry name" value="KH_TYPE_1"/>
    <property type="match status" value="1"/>
</dbReference>
<feature type="compositionally biased region" description="Basic and acidic residues" evidence="6">
    <location>
        <begin position="623"/>
        <end position="633"/>
    </location>
</feature>
<dbReference type="Pfam" id="PF00013">
    <property type="entry name" value="KH_1"/>
    <property type="match status" value="1"/>
</dbReference>
<proteinExistence type="predicted"/>
<feature type="region of interest" description="Disordered" evidence="6">
    <location>
        <begin position="1561"/>
        <end position="1673"/>
    </location>
</feature>
<dbReference type="PANTHER" id="PTHR23206:SF8">
    <property type="entry name" value="ANKYRIN REPEAT AND KH DOMAIN-CONTAINING 1"/>
    <property type="match status" value="1"/>
</dbReference>
<feature type="repeat" description="ANK" evidence="4">
    <location>
        <begin position="452"/>
        <end position="484"/>
    </location>
</feature>
<dbReference type="PANTHER" id="PTHR23206">
    <property type="entry name" value="MASK PROTEIN"/>
    <property type="match status" value="1"/>
</dbReference>
<dbReference type="CDD" id="cd22404">
    <property type="entry name" value="KH-I_MASK"/>
    <property type="match status" value="1"/>
</dbReference>
<dbReference type="VEuPathDB" id="VectorBase:GBRI036969"/>
<keyword evidence="3" id="KW-0175">Coiled coil</keyword>
<feature type="compositionally biased region" description="Polar residues" evidence="6">
    <location>
        <begin position="901"/>
        <end position="916"/>
    </location>
</feature>
<feature type="region of interest" description="Disordered" evidence="6">
    <location>
        <begin position="1715"/>
        <end position="1801"/>
    </location>
</feature>
<feature type="compositionally biased region" description="Basic and acidic residues" evidence="6">
    <location>
        <begin position="917"/>
        <end position="928"/>
    </location>
</feature>
<feature type="region of interest" description="Disordered" evidence="6">
    <location>
        <begin position="140"/>
        <end position="168"/>
    </location>
</feature>
<dbReference type="FunFam" id="1.25.40.20:FF:000012">
    <property type="entry name" value="ankyrin repeat domain-containing protein 17 isoform X1"/>
    <property type="match status" value="1"/>
</dbReference>
<evidence type="ECO:0000256" key="3">
    <source>
        <dbReference type="ARBA" id="ARBA00023054"/>
    </source>
</evidence>
<evidence type="ECO:0000256" key="2">
    <source>
        <dbReference type="ARBA" id="ARBA00023043"/>
    </source>
</evidence>
<dbReference type="GO" id="GO:0005737">
    <property type="term" value="C:cytoplasm"/>
    <property type="evidence" value="ECO:0007669"/>
    <property type="project" value="TreeGrafter"/>
</dbReference>
<feature type="compositionally biased region" description="Polar residues" evidence="6">
    <location>
        <begin position="1639"/>
        <end position="1661"/>
    </location>
</feature>
<evidence type="ECO:0000256" key="6">
    <source>
        <dbReference type="SAM" id="MobiDB-lite"/>
    </source>
</evidence>
<dbReference type="InterPro" id="IPR004087">
    <property type="entry name" value="KH_dom"/>
</dbReference>
<dbReference type="InterPro" id="IPR004088">
    <property type="entry name" value="KH_dom_type_1"/>
</dbReference>
<feature type="compositionally biased region" description="Polar residues" evidence="6">
    <location>
        <begin position="843"/>
        <end position="855"/>
    </location>
</feature>
<dbReference type="InterPro" id="IPR036770">
    <property type="entry name" value="Ankyrin_rpt-contain_sf"/>
</dbReference>
<dbReference type="GO" id="GO:0010468">
    <property type="term" value="P:regulation of gene expression"/>
    <property type="evidence" value="ECO:0007669"/>
    <property type="project" value="UniProtKB-ARBA"/>
</dbReference>
<feature type="region of interest" description="Disordered" evidence="6">
    <location>
        <begin position="601"/>
        <end position="963"/>
    </location>
</feature>
<evidence type="ECO:0000313" key="9">
    <source>
        <dbReference type="Proteomes" id="UP000091820"/>
    </source>
</evidence>
<protein>
    <recommendedName>
        <fullName evidence="7">K Homology domain-containing protein</fullName>
    </recommendedName>
</protein>
<reference evidence="9" key="1">
    <citation type="submission" date="2014-03" db="EMBL/GenBank/DDBJ databases">
        <authorList>
            <person name="Aksoy S."/>
            <person name="Warren W."/>
            <person name="Wilson R.K."/>
        </authorList>
    </citation>
    <scope>NUCLEOTIDE SEQUENCE [LARGE SCALE GENOMIC DNA]</scope>
    <source>
        <strain evidence="9">IAEA</strain>
    </source>
</reference>
<dbReference type="Proteomes" id="UP000091820">
    <property type="component" value="Unassembled WGS sequence"/>
</dbReference>
<feature type="compositionally biased region" description="Low complexity" evidence="6">
    <location>
        <begin position="1840"/>
        <end position="1869"/>
    </location>
</feature>
<feature type="compositionally biased region" description="Low complexity" evidence="6">
    <location>
        <begin position="1493"/>
        <end position="1514"/>
    </location>
</feature>
<feature type="compositionally biased region" description="Polar residues" evidence="6">
    <location>
        <begin position="1284"/>
        <end position="1294"/>
    </location>
</feature>
<feature type="compositionally biased region" description="Low complexity" evidence="6">
    <location>
        <begin position="1198"/>
        <end position="1207"/>
    </location>
</feature>
<keyword evidence="5" id="KW-0694">RNA-binding</keyword>
<feature type="region of interest" description="Disordered" evidence="6">
    <location>
        <begin position="1333"/>
        <end position="1358"/>
    </location>
</feature>
<evidence type="ECO:0000256" key="1">
    <source>
        <dbReference type="ARBA" id="ARBA00022737"/>
    </source>
</evidence>
<dbReference type="GO" id="GO:0003723">
    <property type="term" value="F:RNA binding"/>
    <property type="evidence" value="ECO:0007669"/>
    <property type="project" value="UniProtKB-UniRule"/>
</dbReference>
<dbReference type="Gene3D" id="3.30.1370.10">
    <property type="entry name" value="K Homology domain, type 1"/>
    <property type="match status" value="1"/>
</dbReference>
<feature type="repeat" description="ANK" evidence="4">
    <location>
        <begin position="248"/>
        <end position="280"/>
    </location>
</feature>
<feature type="repeat" description="ANK" evidence="4">
    <location>
        <begin position="215"/>
        <end position="247"/>
    </location>
</feature>
<dbReference type="InterPro" id="IPR047373">
    <property type="entry name" value="KH-I_MASK"/>
</dbReference>
<feature type="region of interest" description="Disordered" evidence="6">
    <location>
        <begin position="1097"/>
        <end position="1216"/>
    </location>
</feature>
<feature type="compositionally biased region" description="Polar residues" evidence="6">
    <location>
        <begin position="1597"/>
        <end position="1610"/>
    </location>
</feature>
<feature type="repeat" description="ANK" evidence="4">
    <location>
        <begin position="282"/>
        <end position="314"/>
    </location>
</feature>
<dbReference type="GO" id="GO:0045087">
    <property type="term" value="P:innate immune response"/>
    <property type="evidence" value="ECO:0007669"/>
    <property type="project" value="TreeGrafter"/>
</dbReference>
<feature type="compositionally biased region" description="Polar residues" evidence="6">
    <location>
        <begin position="1789"/>
        <end position="1801"/>
    </location>
</feature>
<feature type="compositionally biased region" description="Polar residues" evidence="6">
    <location>
        <begin position="1158"/>
        <end position="1186"/>
    </location>
</feature>
<dbReference type="Gene3D" id="1.25.40.20">
    <property type="entry name" value="Ankyrin repeat-containing domain"/>
    <property type="match status" value="3"/>
</dbReference>
<feature type="repeat" description="ANK" evidence="4">
    <location>
        <begin position="315"/>
        <end position="347"/>
    </location>
</feature>
<name>A0A1A9WY66_9MUSC</name>
<feature type="compositionally biased region" description="Polar residues" evidence="6">
    <location>
        <begin position="771"/>
        <end position="781"/>
    </location>
</feature>
<feature type="compositionally biased region" description="Basic residues" evidence="6">
    <location>
        <begin position="609"/>
        <end position="622"/>
    </location>
</feature>
<keyword evidence="1" id="KW-0677">Repeat</keyword>
<feature type="compositionally biased region" description="Basic and acidic residues" evidence="6">
    <location>
        <begin position="642"/>
        <end position="651"/>
    </location>
</feature>
<dbReference type="SUPFAM" id="SSF54791">
    <property type="entry name" value="Eukaryotic type KH-domain (KH-domain type I)"/>
    <property type="match status" value="1"/>
</dbReference>
<dbReference type="STRING" id="37001.A0A1A9WY66"/>
<feature type="compositionally biased region" description="Basic and acidic residues" evidence="6">
    <location>
        <begin position="793"/>
        <end position="804"/>
    </location>
</feature>
<feature type="compositionally biased region" description="Basic and acidic residues" evidence="6">
    <location>
        <begin position="825"/>
        <end position="839"/>
    </location>
</feature>
<feature type="compositionally biased region" description="Polar residues" evidence="6">
    <location>
        <begin position="737"/>
        <end position="749"/>
    </location>
</feature>
<feature type="compositionally biased region" description="Low complexity" evidence="6">
    <location>
        <begin position="930"/>
        <end position="963"/>
    </location>
</feature>
<evidence type="ECO:0000259" key="7">
    <source>
        <dbReference type="SMART" id="SM00322"/>
    </source>
</evidence>
<sequence>MQETALAHQVLNQQVLKQKQQQLLMQQQQQQSTQVQVATQTQPSVVIPHPNTVQVQTTRGVNQFCPTLSTMAATDVGLGSVCALTPQQQQLQQSQSQQQMAVAAAHAAAAAAQQQQHQLVIPAPLSSALTAAANASVLPQASTSSGSGSGKMPGGIAKKVIDKQSRKERNRYSLLKPSVAGSQANAAAQQQYQQAVAASTALDKTIDVDSETDSNHDTALTLACAGGHEELVELLINRGANIEHRDKKGFTPLILAATAGHEKVVDILLKHGADLEAQSERTKDTPLSLACSGGRYEVVELLLSVGANKEHRNVSDYTPLSLAASGGYVNIIKLLLSNGAEINSRTGSKLGISPLMLAAMNGHTAAVKLLLDQGSDINAQIETNRNTALTLACFQGRHEVVSLLLDRKANVEHRAKTGLTPLMEAASGGYIEVGRVLLDKGADVNAAPVPTSRDTALTIAADKGHLKFVELLLLRGAAVEVKNKKGNSPLWLAAHGGHLSVVEILYGHNADIDSQDNRRVSCLMAAFRKGHTKVVKWMVLCVTQYPSDQEMHRFLSTISDKELSEKCYDCMKIIRAAKEAQAVKANKNASILLEELDMERTREETRRAAAARRRERKKKKKMEKKEEKRRQMEEASGSVHGNDADNDKDSDKEEDSDHEENNVGEDDDDQPIPQNYREEGDSGIDQGSCSSTDMKANGINNNSVVDKSIGVGAKSKPKKKKQQSTRASSPVVEENLNLCSRSSGQSKQPNGKKDEQSAVSKSSGSSKRNQDANAQSNTLQSRAHPPANNANTKKLEPHNRKEDLMALPNNTIFFAPAAVASSNGKKKDLSKQREKENLAPKETSASIASSQLPHNSSHQHKPQQQQQPKLDSACGSGNRKSLVFSATKSSEDSTKRESMEHSSTGTLSATKTTLPSKRSENGWKEVVRKSSTQQGTSTSASSSSSTTASNTNPISTSTSSALGVSTTSMVTSTMPEMTCKKVQVPVNAISRVIGRAGSNINAIRATTGAHIEVEKQGKNQSERSITIKGLTEATKQAHMLILALIKDPDVDILQMLPRINTSIKASTVPPVSHCYSLASALTVGMWDNKTALTVTSNAGQGNMSSGSSTASSVSSTTGTITQQGTSLGGSCSKAGGLSNSKSSSKSQSTSSACPKPQTGRTQPSKPFYSQQSLPTTRGVGASTNNGSKHKEVPGGTKSLQSSSMSSSYINNAGGPQKMGLGSKQTANINYGGVVNTQTFAAKLLTGGSSAGTGNNNNLSPKKSDLLSSTRPGITAPYGRGKPMPSSSIPPLGGPNTSNALAGPIGTFNVAEAAAAVAAANAAAAAAAAASAANSVNSSTSQVRSVTPIGPPNKQRSSTPIANNMALQQQSPTTQAGNAGQQCAHFSNCNLQRQSSQLQQQAQQSQPNLHMNSASIQENNAISSGAPMPSSGNFGAQLAAKISSEYTLFNDYHQSQWGATDSSQIYNNQSALVSDTLPQADASKAPGYNRNILSSPVGSSKASSSHSTSPPGVVSSLVVPTQQTLAILPESGIGPVGTIATGARSPGSALVTTVPGVEQNTASTSIASSNSSNASQSSSVTEAVSPGVIKPPAPIGQPPTSAGQTAASTAPPSGLAIQRPTSSQHRASNTSNSGPTTSSALSDVPTTTLNFGPIGSSTSSRVNGPPGAIGEQPSVSRYYDHSQMNVAANTHQMSFPMDPSLVHQGFGATVSRLNPRASAFGQPTNTNKAQQPPPTVQQTLSSGIFHQQPNQQQQPPPPPQQQTGGVNSVSNFNAAPGKPLPSATGLAPSRPQSQPQVGQSQRWYGADYSTAYIPPNARDILNLENGNGGTNTPAAMSPNQSSAVSGPNSGSSGLLQTPPQMNQPQQQQQQTDDMRKIPRPIGTERASWKYNNYPNIGNMGMNVGGNVGTTVGLAAMDDTLAAMAAVAAGMPGGPGGPMPPWMLGADKQQAAAAQQQQQQHSNWMKQQYRYYGGGGLGVNPAEYHHQQDQFHMALDYHNTMPPPNLNQNQPMNLIPTFPYPHFVGHVGGADMTHMPDKVELWDHHDKHSWASNWSN</sequence>
<dbReference type="InterPro" id="IPR036612">
    <property type="entry name" value="KH_dom_type_1_sf"/>
</dbReference>
<feature type="region of interest" description="Disordered" evidence="6">
    <location>
        <begin position="1818"/>
        <end position="1877"/>
    </location>
</feature>
<keyword evidence="9" id="KW-1185">Reference proteome</keyword>
<organism evidence="8 9">
    <name type="scientific">Glossina brevipalpis</name>
    <dbReference type="NCBI Taxonomy" id="37001"/>
    <lineage>
        <taxon>Eukaryota</taxon>
        <taxon>Metazoa</taxon>
        <taxon>Ecdysozoa</taxon>
        <taxon>Arthropoda</taxon>
        <taxon>Hexapoda</taxon>
        <taxon>Insecta</taxon>
        <taxon>Pterygota</taxon>
        <taxon>Neoptera</taxon>
        <taxon>Endopterygota</taxon>
        <taxon>Diptera</taxon>
        <taxon>Brachycera</taxon>
        <taxon>Muscomorpha</taxon>
        <taxon>Hippoboscoidea</taxon>
        <taxon>Glossinidae</taxon>
        <taxon>Glossina</taxon>
    </lineage>
</organism>